<dbReference type="PANTHER" id="PTHR23236">
    <property type="entry name" value="EUKARYOTIC TRANSLATION INITIATION FACTOR 4B/4H"/>
    <property type="match status" value="1"/>
</dbReference>
<dbReference type="InterPro" id="IPR035979">
    <property type="entry name" value="RBD_domain_sf"/>
</dbReference>
<dbReference type="EMBL" id="AFRT01001431">
    <property type="protein sequence ID" value="ELU40444.1"/>
    <property type="molecule type" value="Genomic_DNA"/>
</dbReference>
<keyword evidence="5" id="KW-1185">Reference proteome</keyword>
<evidence type="ECO:0000313" key="4">
    <source>
        <dbReference type="EMBL" id="ELU40444.1"/>
    </source>
</evidence>
<dbReference type="GO" id="GO:0003723">
    <property type="term" value="F:RNA binding"/>
    <property type="evidence" value="ECO:0007669"/>
    <property type="project" value="UniProtKB-UniRule"/>
</dbReference>
<accession>L8WVR3</accession>
<dbReference type="Proteomes" id="UP000011668">
    <property type="component" value="Unassembled WGS sequence"/>
</dbReference>
<dbReference type="GO" id="GO:0005730">
    <property type="term" value="C:nucleolus"/>
    <property type="evidence" value="ECO:0007669"/>
    <property type="project" value="TreeGrafter"/>
</dbReference>
<evidence type="ECO:0000256" key="1">
    <source>
        <dbReference type="ARBA" id="ARBA00022884"/>
    </source>
</evidence>
<dbReference type="PANTHER" id="PTHR23236:SF11">
    <property type="entry name" value="EUKARYOTIC TRANSLATION INITIATION FACTOR 4H"/>
    <property type="match status" value="1"/>
</dbReference>
<protein>
    <submittedName>
        <fullName evidence="4">RNA recognition motif domain-containing protein</fullName>
    </submittedName>
</protein>
<dbReference type="HOGENOM" id="CLU_1518859_0_0_1"/>
<keyword evidence="1 2" id="KW-0694">RNA-binding</keyword>
<feature type="domain" description="RRM" evidence="3">
    <location>
        <begin position="45"/>
        <end position="120"/>
    </location>
</feature>
<dbReference type="AlphaFoldDB" id="L8WVR3"/>
<dbReference type="SMART" id="SM00360">
    <property type="entry name" value="RRM"/>
    <property type="match status" value="1"/>
</dbReference>
<dbReference type="InterPro" id="IPR012677">
    <property type="entry name" value="Nucleotide-bd_a/b_plait_sf"/>
</dbReference>
<proteinExistence type="predicted"/>
<dbReference type="OrthoDB" id="3261780at2759"/>
<evidence type="ECO:0000313" key="5">
    <source>
        <dbReference type="Proteomes" id="UP000011668"/>
    </source>
</evidence>
<dbReference type="SUPFAM" id="SSF54928">
    <property type="entry name" value="RNA-binding domain, RBD"/>
    <property type="match status" value="1"/>
</dbReference>
<dbReference type="PROSITE" id="PS50102">
    <property type="entry name" value="RRM"/>
    <property type="match status" value="1"/>
</dbReference>
<evidence type="ECO:0000256" key="2">
    <source>
        <dbReference type="PROSITE-ProRule" id="PRU00176"/>
    </source>
</evidence>
<dbReference type="Gene3D" id="3.30.70.330">
    <property type="match status" value="1"/>
</dbReference>
<comment type="caution">
    <text evidence="4">The sequence shown here is derived from an EMBL/GenBank/DDBJ whole genome shotgun (WGS) entry which is preliminary data.</text>
</comment>
<dbReference type="STRING" id="983506.L8WVR3"/>
<sequence>MRQPIGMVVGEIASFLDQFVLFYLFTDRAPIAPREDLPLPTAPPFIAYVGNLPFDLVEDDLGQFFAPESLKSIKVIRDRDDKPKGFGYVEFETLDGLKSGLSKSGAQLNSRTVRVSVAEPLQSSQPKIIGELALHHLETNPQTGGGMALFHLTRVVRVALDLTTARHESRSNLRKLK</sequence>
<organism evidence="4 5">
    <name type="scientific">Thanatephorus cucumeris (strain AG1-IA)</name>
    <name type="common">Rice sheath blight fungus</name>
    <name type="synonym">Rhizoctonia solani</name>
    <dbReference type="NCBI Taxonomy" id="983506"/>
    <lineage>
        <taxon>Eukaryota</taxon>
        <taxon>Fungi</taxon>
        <taxon>Dikarya</taxon>
        <taxon>Basidiomycota</taxon>
        <taxon>Agaricomycotina</taxon>
        <taxon>Agaricomycetes</taxon>
        <taxon>Cantharellales</taxon>
        <taxon>Ceratobasidiaceae</taxon>
        <taxon>Rhizoctonia</taxon>
        <taxon>Rhizoctonia solani AG-1</taxon>
    </lineage>
</organism>
<dbReference type="InterPro" id="IPR000504">
    <property type="entry name" value="RRM_dom"/>
</dbReference>
<name>L8WVR3_THACA</name>
<gene>
    <name evidence="4" type="ORF">AG1IA_05510</name>
</gene>
<reference evidence="4 5" key="1">
    <citation type="journal article" date="2013" name="Nat. Commun.">
        <title>The evolution and pathogenic mechanisms of the rice sheath blight pathogen.</title>
        <authorList>
            <person name="Zheng A."/>
            <person name="Lin R."/>
            <person name="Xu L."/>
            <person name="Qin P."/>
            <person name="Tang C."/>
            <person name="Ai P."/>
            <person name="Zhang D."/>
            <person name="Liu Y."/>
            <person name="Sun Z."/>
            <person name="Feng H."/>
            <person name="Wang Y."/>
            <person name="Chen Y."/>
            <person name="Liang X."/>
            <person name="Fu R."/>
            <person name="Li Q."/>
            <person name="Zhang J."/>
            <person name="Yu X."/>
            <person name="Xie Z."/>
            <person name="Ding L."/>
            <person name="Guan P."/>
            <person name="Tang J."/>
            <person name="Liang Y."/>
            <person name="Wang S."/>
            <person name="Deng Q."/>
            <person name="Li S."/>
            <person name="Zhu J."/>
            <person name="Wang L."/>
            <person name="Liu H."/>
            <person name="Li P."/>
        </authorList>
    </citation>
    <scope>NUCLEOTIDE SEQUENCE [LARGE SCALE GENOMIC DNA]</scope>
    <source>
        <strain evidence="5">AG-1 IA</strain>
    </source>
</reference>
<evidence type="ECO:0000259" key="3">
    <source>
        <dbReference type="PROSITE" id="PS50102"/>
    </source>
</evidence>
<dbReference type="Pfam" id="PF00076">
    <property type="entry name" value="RRM_1"/>
    <property type="match status" value="1"/>
</dbReference>